<reference evidence="2 3" key="1">
    <citation type="submission" date="2023-10" db="EMBL/GenBank/DDBJ databases">
        <title>Genomes of two closely related lineages of the louse Polyplax serrata with different host specificities.</title>
        <authorList>
            <person name="Martinu J."/>
            <person name="Tarabai H."/>
            <person name="Stefka J."/>
            <person name="Hypsa V."/>
        </authorList>
    </citation>
    <scope>NUCLEOTIDE SEQUENCE [LARGE SCALE GENOMIC DNA]</scope>
    <source>
        <strain evidence="2">HR10_N</strain>
    </source>
</reference>
<accession>A0AAN8S1D6</accession>
<dbReference type="Proteomes" id="UP001372834">
    <property type="component" value="Unassembled WGS sequence"/>
</dbReference>
<name>A0AAN8S1D6_POLSC</name>
<dbReference type="EMBL" id="JAWJWE010000003">
    <property type="protein sequence ID" value="KAK6638988.1"/>
    <property type="molecule type" value="Genomic_DNA"/>
</dbReference>
<evidence type="ECO:0000313" key="3">
    <source>
        <dbReference type="Proteomes" id="UP001372834"/>
    </source>
</evidence>
<organism evidence="2 3">
    <name type="scientific">Polyplax serrata</name>
    <name type="common">Common mouse louse</name>
    <dbReference type="NCBI Taxonomy" id="468196"/>
    <lineage>
        <taxon>Eukaryota</taxon>
        <taxon>Metazoa</taxon>
        <taxon>Ecdysozoa</taxon>
        <taxon>Arthropoda</taxon>
        <taxon>Hexapoda</taxon>
        <taxon>Insecta</taxon>
        <taxon>Pterygota</taxon>
        <taxon>Neoptera</taxon>
        <taxon>Paraneoptera</taxon>
        <taxon>Psocodea</taxon>
        <taxon>Troctomorpha</taxon>
        <taxon>Phthiraptera</taxon>
        <taxon>Anoplura</taxon>
        <taxon>Polyplacidae</taxon>
        <taxon>Polyplax</taxon>
    </lineage>
</organism>
<keyword evidence="1" id="KW-0732">Signal</keyword>
<comment type="caution">
    <text evidence="2">The sequence shown here is derived from an EMBL/GenBank/DDBJ whole genome shotgun (WGS) entry which is preliminary data.</text>
</comment>
<protein>
    <recommendedName>
        <fullName evidence="4">Secreted protein</fullName>
    </recommendedName>
</protein>
<dbReference type="AlphaFoldDB" id="A0AAN8S1D6"/>
<evidence type="ECO:0008006" key="4">
    <source>
        <dbReference type="Google" id="ProtNLM"/>
    </source>
</evidence>
<feature type="signal peptide" evidence="1">
    <location>
        <begin position="1"/>
        <end position="20"/>
    </location>
</feature>
<sequence length="87" mass="9727">MRRVLFWMGTVALPVLLCIPERTGFVVVYLPGSLVVHRSDKETLGQRSAPLTCTATLLFRQDPVLFPPTTEGPKADSKRVKIVYRKG</sequence>
<gene>
    <name evidence="2" type="ORF">RUM43_007258</name>
</gene>
<feature type="chain" id="PRO_5042880210" description="Secreted protein" evidence="1">
    <location>
        <begin position="21"/>
        <end position="87"/>
    </location>
</feature>
<evidence type="ECO:0000313" key="2">
    <source>
        <dbReference type="EMBL" id="KAK6638988.1"/>
    </source>
</evidence>
<proteinExistence type="predicted"/>
<evidence type="ECO:0000256" key="1">
    <source>
        <dbReference type="SAM" id="SignalP"/>
    </source>
</evidence>